<dbReference type="Pfam" id="PF02140">
    <property type="entry name" value="SUEL_Lectin"/>
    <property type="match status" value="3"/>
</dbReference>
<dbReference type="Gene3D" id="2.60.120.740">
    <property type="match status" value="3"/>
</dbReference>
<dbReference type="GO" id="GO:0030246">
    <property type="term" value="F:carbohydrate binding"/>
    <property type="evidence" value="ECO:0007669"/>
    <property type="project" value="InterPro"/>
</dbReference>
<keyword evidence="2" id="KW-0732">Signal</keyword>
<sequence length="602" mass="65407">MKLNCIIAILILGLVDVALGGLRYLDIVVDLVRIDVPADFTIYDGGIAPVNFCTYFTPDNGAAIILNRFQSERYKLTAFLATDSKGSNPTAVTDAVIPLADQLQPVTDGKQVILFDADVAFDLTNVDCYNNHFPYACVTLGPADAVANHWQPSASSVLTKCVPIICKPEPLKVDLDYVDVDIPRNAIIVDGAVVDLSLCIYFTPKDGAAQELNALGAVNHYKLVAFLATTPNGGGKTAPVTGTIHKLDQTQVLTDGKQFSFYDAEFSLDLSGVDCTDGAFPYICATLSPVGPWELAAGSVRTVCTPIICLAQDNFKVQHACEGQEFRLTCPAGFGVHVAHALYGRIVPGNVVCPSNSILTTKCLAPNALKVVRNKCEGSSSCWFNANSNVFGNPCVGTHKYLHVFYLCKEKPLVKQACQDGFVQIDCPSGKGIRVIDANYGRYSGENVCGTTANKNCIAPNALLAVQTKCQGKRWCKVPATNAFFSDPCPWTHKYLKVYYKCDYPIMQKKVVCQGSNLGLDCRSGYVIKINYALYGRVHGSAVCNSNSLGNFNCQAENALSVVKNKCEGKKWCSVPANNYTFGNPCKGTHKYLFVRYWCKKH</sequence>
<organism evidence="4 5">
    <name type="scientific">Patiria miniata</name>
    <name type="common">Bat star</name>
    <name type="synonym">Asterina miniata</name>
    <dbReference type="NCBI Taxonomy" id="46514"/>
    <lineage>
        <taxon>Eukaryota</taxon>
        <taxon>Metazoa</taxon>
        <taxon>Echinodermata</taxon>
        <taxon>Eleutherozoa</taxon>
        <taxon>Asterozoa</taxon>
        <taxon>Asteroidea</taxon>
        <taxon>Valvatacea</taxon>
        <taxon>Valvatida</taxon>
        <taxon>Asterinidae</taxon>
        <taxon>Patiria</taxon>
    </lineage>
</organism>
<evidence type="ECO:0000256" key="2">
    <source>
        <dbReference type="SAM" id="SignalP"/>
    </source>
</evidence>
<evidence type="ECO:0000256" key="1">
    <source>
        <dbReference type="ARBA" id="ARBA00011748"/>
    </source>
</evidence>
<dbReference type="RefSeq" id="XP_038074209.1">
    <property type="nucleotide sequence ID" value="XM_038218281.1"/>
</dbReference>
<dbReference type="FunFam" id="2.60.120.740:FF:000001">
    <property type="entry name" value="Adhesion G protein-coupled receptor L2"/>
    <property type="match status" value="1"/>
</dbReference>
<dbReference type="PANTHER" id="PTHR46780">
    <property type="entry name" value="PROTEIN EVA-1"/>
    <property type="match status" value="1"/>
</dbReference>
<dbReference type="PROSITE" id="PS50228">
    <property type="entry name" value="SUEL_LECTIN"/>
    <property type="match status" value="3"/>
</dbReference>
<dbReference type="Proteomes" id="UP000887568">
    <property type="component" value="Unplaced"/>
</dbReference>
<dbReference type="OrthoDB" id="6120134at2759"/>
<evidence type="ECO:0000313" key="5">
    <source>
        <dbReference type="Proteomes" id="UP000887568"/>
    </source>
</evidence>
<proteinExistence type="predicted"/>
<accession>A0A914BDS0</accession>
<feature type="domain" description="SUEL-type lectin" evidence="3">
    <location>
        <begin position="512"/>
        <end position="600"/>
    </location>
</feature>
<dbReference type="GeneID" id="119742382"/>
<keyword evidence="5" id="KW-1185">Reference proteome</keyword>
<dbReference type="InterPro" id="IPR000922">
    <property type="entry name" value="Lectin_gal-bd_dom"/>
</dbReference>
<evidence type="ECO:0000259" key="3">
    <source>
        <dbReference type="PROSITE" id="PS50228"/>
    </source>
</evidence>
<dbReference type="EnsemblMetazoa" id="XM_038218281.1">
    <property type="protein sequence ID" value="XP_038074209.1"/>
    <property type="gene ID" value="LOC119742382"/>
</dbReference>
<dbReference type="CDD" id="cd22827">
    <property type="entry name" value="Gal_Rha_Lectin_SUL-I-like"/>
    <property type="match status" value="3"/>
</dbReference>
<dbReference type="InterPro" id="IPR043159">
    <property type="entry name" value="Lectin_gal-bd_sf"/>
</dbReference>
<reference evidence="4" key="1">
    <citation type="submission" date="2022-11" db="UniProtKB">
        <authorList>
            <consortium name="EnsemblMetazoa"/>
        </authorList>
    </citation>
    <scope>IDENTIFICATION</scope>
</reference>
<feature type="signal peptide" evidence="2">
    <location>
        <begin position="1"/>
        <end position="20"/>
    </location>
</feature>
<protein>
    <recommendedName>
        <fullName evidence="3">SUEL-type lectin domain-containing protein</fullName>
    </recommendedName>
</protein>
<feature type="domain" description="SUEL-type lectin" evidence="3">
    <location>
        <begin position="320"/>
        <end position="409"/>
    </location>
</feature>
<feature type="domain" description="SUEL-type lectin" evidence="3">
    <location>
        <begin position="417"/>
        <end position="503"/>
    </location>
</feature>
<feature type="chain" id="PRO_5038045978" description="SUEL-type lectin domain-containing protein" evidence="2">
    <location>
        <begin position="21"/>
        <end position="602"/>
    </location>
</feature>
<dbReference type="AlphaFoldDB" id="A0A914BDS0"/>
<name>A0A914BDS0_PATMI</name>
<comment type="subunit">
    <text evidence="1">Homodimer; disulfide-linked.</text>
</comment>
<evidence type="ECO:0000313" key="4">
    <source>
        <dbReference type="EnsemblMetazoa" id="XP_038074209.1"/>
    </source>
</evidence>